<sequence>MCQGRVRAYLLNSILFFKSQPYNDSSIQLYYPLPVKSIGWYSNGRRINCFFFIPISWRRASHYCEGDTAQLINGASQLPQSPHE</sequence>
<evidence type="ECO:0000313" key="2">
    <source>
        <dbReference type="Proteomes" id="UP000708208"/>
    </source>
</evidence>
<proteinExistence type="predicted"/>
<dbReference type="EMBL" id="CAJVCH010558083">
    <property type="protein sequence ID" value="CAG7830922.1"/>
    <property type="molecule type" value="Genomic_DNA"/>
</dbReference>
<dbReference type="AlphaFoldDB" id="A0A8J2PWF3"/>
<name>A0A8J2PWF3_9HEXA</name>
<organism evidence="1 2">
    <name type="scientific">Allacma fusca</name>
    <dbReference type="NCBI Taxonomy" id="39272"/>
    <lineage>
        <taxon>Eukaryota</taxon>
        <taxon>Metazoa</taxon>
        <taxon>Ecdysozoa</taxon>
        <taxon>Arthropoda</taxon>
        <taxon>Hexapoda</taxon>
        <taxon>Collembola</taxon>
        <taxon>Symphypleona</taxon>
        <taxon>Sminthuridae</taxon>
        <taxon>Allacma</taxon>
    </lineage>
</organism>
<reference evidence="1" key="1">
    <citation type="submission" date="2021-06" db="EMBL/GenBank/DDBJ databases">
        <authorList>
            <person name="Hodson N. C."/>
            <person name="Mongue J. A."/>
            <person name="Jaron S. K."/>
        </authorList>
    </citation>
    <scope>NUCLEOTIDE SEQUENCE</scope>
</reference>
<accession>A0A8J2PWF3</accession>
<evidence type="ECO:0000313" key="1">
    <source>
        <dbReference type="EMBL" id="CAG7830922.1"/>
    </source>
</evidence>
<keyword evidence="2" id="KW-1185">Reference proteome</keyword>
<gene>
    <name evidence="1" type="ORF">AFUS01_LOCUS40689</name>
</gene>
<dbReference type="Proteomes" id="UP000708208">
    <property type="component" value="Unassembled WGS sequence"/>
</dbReference>
<protein>
    <submittedName>
        <fullName evidence="1">Uncharacterized protein</fullName>
    </submittedName>
</protein>
<comment type="caution">
    <text evidence="1">The sequence shown here is derived from an EMBL/GenBank/DDBJ whole genome shotgun (WGS) entry which is preliminary data.</text>
</comment>